<dbReference type="InterPro" id="IPR019775">
    <property type="entry name" value="WD40_repeat_CS"/>
</dbReference>
<dbReference type="Pfam" id="PF00400">
    <property type="entry name" value="WD40"/>
    <property type="match status" value="2"/>
</dbReference>
<evidence type="ECO:0000313" key="5">
    <source>
        <dbReference type="Proteomes" id="UP000243579"/>
    </source>
</evidence>
<keyword evidence="2" id="KW-0677">Repeat</keyword>
<dbReference type="PROSITE" id="PS00678">
    <property type="entry name" value="WD_REPEATS_1"/>
    <property type="match status" value="1"/>
</dbReference>
<evidence type="ECO:0000256" key="3">
    <source>
        <dbReference type="PROSITE-ProRule" id="PRU00221"/>
    </source>
</evidence>
<dbReference type="PANTHER" id="PTHR19854:SF1">
    <property type="entry name" value="GUANINE NUCLEOTIDE-BINDING PROTEIN SUBUNIT BETA-LIKE PROTEIN 1"/>
    <property type="match status" value="1"/>
</dbReference>
<evidence type="ECO:0000313" key="4">
    <source>
        <dbReference type="EMBL" id="OQR83147.1"/>
    </source>
</evidence>
<dbReference type="STRING" id="1202772.A0A1V9YBS9"/>
<dbReference type="InterPro" id="IPR015943">
    <property type="entry name" value="WD40/YVTN_repeat-like_dom_sf"/>
</dbReference>
<proteinExistence type="predicted"/>
<feature type="repeat" description="WD" evidence="3">
    <location>
        <begin position="267"/>
        <end position="306"/>
    </location>
</feature>
<organism evidence="4 5">
    <name type="scientific">Achlya hypogyna</name>
    <name type="common">Oomycete</name>
    <name type="synonym">Protoachlya hypogyna</name>
    <dbReference type="NCBI Taxonomy" id="1202772"/>
    <lineage>
        <taxon>Eukaryota</taxon>
        <taxon>Sar</taxon>
        <taxon>Stramenopiles</taxon>
        <taxon>Oomycota</taxon>
        <taxon>Saprolegniomycetes</taxon>
        <taxon>Saprolegniales</taxon>
        <taxon>Achlyaceae</taxon>
        <taxon>Achlya</taxon>
    </lineage>
</organism>
<keyword evidence="1 3" id="KW-0853">WD repeat</keyword>
<dbReference type="OrthoDB" id="7668193at2759"/>
<feature type="repeat" description="WD" evidence="3">
    <location>
        <begin position="12"/>
        <end position="52"/>
    </location>
</feature>
<dbReference type="InterPro" id="IPR020472">
    <property type="entry name" value="WD40_PAC1"/>
</dbReference>
<evidence type="ECO:0008006" key="6">
    <source>
        <dbReference type="Google" id="ProtNLM"/>
    </source>
</evidence>
<dbReference type="InterPro" id="IPR001680">
    <property type="entry name" value="WD40_rpt"/>
</dbReference>
<evidence type="ECO:0000256" key="2">
    <source>
        <dbReference type="ARBA" id="ARBA00022737"/>
    </source>
</evidence>
<dbReference type="SMART" id="SM00320">
    <property type="entry name" value="WD40"/>
    <property type="match status" value="3"/>
</dbReference>
<accession>A0A1V9YBS9</accession>
<sequence length="306" mass="32031">MARPAPAPTAVLRGHVAAVNSVAFVTNGVLASGAADGTLKLWDLSVRRAYVTSAVHSKAGVLEVAALGDGLLTQGRDGFLSIWDVSSGAVQMRRKIPCGSYTFTKARPLGEHLILAPLEEATMMGVFDTRAEGAPVVRLNGTALKSGMCMALDAVPSDNTAEGDPCAGFEGGLVAKFELRAPSAPVTCAAGHTIDEDTVMCMATTSTGTLCGTSSKEIFCVDWRTLATRAVYQSRKDGFGAVASRGDHRIFASGGWDNVTCKRLATLTYHTDSVNSLTFSSDNVLLASGSKDHKIALWSLYPPSAS</sequence>
<name>A0A1V9YBS9_ACHHY</name>
<comment type="caution">
    <text evidence="4">The sequence shown here is derived from an EMBL/GenBank/DDBJ whole genome shotgun (WGS) entry which is preliminary data.</text>
</comment>
<dbReference type="PROSITE" id="PS50294">
    <property type="entry name" value="WD_REPEATS_REGION"/>
    <property type="match status" value="2"/>
</dbReference>
<evidence type="ECO:0000256" key="1">
    <source>
        <dbReference type="ARBA" id="ARBA00022574"/>
    </source>
</evidence>
<dbReference type="PRINTS" id="PR00320">
    <property type="entry name" value="GPROTEINBRPT"/>
</dbReference>
<gene>
    <name evidence="4" type="ORF">ACHHYP_15033</name>
</gene>
<dbReference type="PANTHER" id="PTHR19854">
    <property type="entry name" value="TRANSDUCIN BETA-LIKE 3"/>
    <property type="match status" value="1"/>
</dbReference>
<dbReference type="Gene3D" id="2.130.10.10">
    <property type="entry name" value="YVTN repeat-like/Quinoprotein amine dehydrogenase"/>
    <property type="match status" value="2"/>
</dbReference>
<protein>
    <recommendedName>
        <fullName evidence="6">Guanine nucleotide-binding protein subunit beta-like protein</fullName>
    </recommendedName>
</protein>
<reference evidence="4 5" key="1">
    <citation type="journal article" date="2014" name="Genome Biol. Evol.">
        <title>The secreted proteins of Achlya hypogyna and Thraustotheca clavata identify the ancestral oomycete secretome and reveal gene acquisitions by horizontal gene transfer.</title>
        <authorList>
            <person name="Misner I."/>
            <person name="Blouin N."/>
            <person name="Leonard G."/>
            <person name="Richards T.A."/>
            <person name="Lane C.E."/>
        </authorList>
    </citation>
    <scope>NUCLEOTIDE SEQUENCE [LARGE SCALE GENOMIC DNA]</scope>
    <source>
        <strain evidence="4 5">ATCC 48635</strain>
    </source>
</reference>
<dbReference type="InterPro" id="IPR036322">
    <property type="entry name" value="WD40_repeat_dom_sf"/>
</dbReference>
<dbReference type="SUPFAM" id="SSF50978">
    <property type="entry name" value="WD40 repeat-like"/>
    <property type="match status" value="1"/>
</dbReference>
<dbReference type="PROSITE" id="PS50082">
    <property type="entry name" value="WD_REPEATS_2"/>
    <property type="match status" value="2"/>
</dbReference>
<dbReference type="AlphaFoldDB" id="A0A1V9YBS9"/>
<dbReference type="Proteomes" id="UP000243579">
    <property type="component" value="Unassembled WGS sequence"/>
</dbReference>
<keyword evidence="5" id="KW-1185">Reference proteome</keyword>
<dbReference type="EMBL" id="JNBR01002297">
    <property type="protein sequence ID" value="OQR83147.1"/>
    <property type="molecule type" value="Genomic_DNA"/>
</dbReference>